<protein>
    <submittedName>
        <fullName evidence="2">PGRMC2 isoform 8</fullName>
    </submittedName>
</protein>
<proteinExistence type="predicted"/>
<comment type="caution">
    <text evidence="2">The sequence shown here is derived from an EMBL/GenBank/DDBJ whole genome shotgun (WGS) entry which is preliminary data.</text>
</comment>
<feature type="region of interest" description="Disordered" evidence="1">
    <location>
        <begin position="1"/>
        <end position="59"/>
    </location>
</feature>
<evidence type="ECO:0000256" key="1">
    <source>
        <dbReference type="SAM" id="MobiDB-lite"/>
    </source>
</evidence>
<feature type="compositionally biased region" description="Basic and acidic residues" evidence="1">
    <location>
        <begin position="11"/>
        <end position="25"/>
    </location>
</feature>
<dbReference type="EMBL" id="NBAG03000277">
    <property type="protein sequence ID" value="PNI51972.1"/>
    <property type="molecule type" value="Genomic_DNA"/>
</dbReference>
<accession>A0A2J8LXH7</accession>
<name>A0A2J8LXH7_PANTR</name>
<evidence type="ECO:0000313" key="3">
    <source>
        <dbReference type="Proteomes" id="UP000236370"/>
    </source>
</evidence>
<dbReference type="Proteomes" id="UP000236370">
    <property type="component" value="Unassembled WGS sequence"/>
</dbReference>
<sequence length="59" mass="6384">KFYGPGEELEGEGKDPLQLKHDPLRTGRPLGTGPRLGACKVPTLQSLKSRHISNTSDSL</sequence>
<evidence type="ECO:0000313" key="2">
    <source>
        <dbReference type="EMBL" id="PNI51972.1"/>
    </source>
</evidence>
<organism evidence="2 3">
    <name type="scientific">Pan troglodytes</name>
    <name type="common">Chimpanzee</name>
    <dbReference type="NCBI Taxonomy" id="9598"/>
    <lineage>
        <taxon>Eukaryota</taxon>
        <taxon>Metazoa</taxon>
        <taxon>Chordata</taxon>
        <taxon>Craniata</taxon>
        <taxon>Vertebrata</taxon>
        <taxon>Euteleostomi</taxon>
        <taxon>Mammalia</taxon>
        <taxon>Eutheria</taxon>
        <taxon>Euarchontoglires</taxon>
        <taxon>Primates</taxon>
        <taxon>Haplorrhini</taxon>
        <taxon>Catarrhini</taxon>
        <taxon>Hominidae</taxon>
        <taxon>Pan</taxon>
    </lineage>
</organism>
<reference evidence="2 3" key="1">
    <citation type="submission" date="2017-12" db="EMBL/GenBank/DDBJ databases">
        <title>High-resolution comparative analysis of great ape genomes.</title>
        <authorList>
            <person name="Pollen A."/>
            <person name="Hastie A."/>
            <person name="Hormozdiari F."/>
            <person name="Dougherty M."/>
            <person name="Liu R."/>
            <person name="Chaisson M."/>
            <person name="Hoppe E."/>
            <person name="Hill C."/>
            <person name="Pang A."/>
            <person name="Hillier L."/>
            <person name="Baker C."/>
            <person name="Armstrong J."/>
            <person name="Shendure J."/>
            <person name="Paten B."/>
            <person name="Wilson R."/>
            <person name="Chao H."/>
            <person name="Schneider V."/>
            <person name="Ventura M."/>
            <person name="Kronenberg Z."/>
            <person name="Murali S."/>
            <person name="Gordon D."/>
            <person name="Cantsilieris S."/>
            <person name="Munson K."/>
            <person name="Nelson B."/>
            <person name="Raja A."/>
            <person name="Underwood J."/>
            <person name="Diekhans M."/>
            <person name="Fiddes I."/>
            <person name="Haussler D."/>
            <person name="Eichler E."/>
        </authorList>
    </citation>
    <scope>NUCLEOTIDE SEQUENCE [LARGE SCALE GENOMIC DNA]</scope>
    <source>
        <strain evidence="2">Yerkes chimp pedigree #C0471</strain>
    </source>
</reference>
<feature type="non-terminal residue" evidence="2">
    <location>
        <position position="1"/>
    </location>
</feature>
<gene>
    <name evidence="2" type="ORF">CK820_G0025927</name>
</gene>
<feature type="compositionally biased region" description="Polar residues" evidence="1">
    <location>
        <begin position="43"/>
        <end position="59"/>
    </location>
</feature>
<dbReference type="AlphaFoldDB" id="A0A2J8LXH7"/>